<dbReference type="InterPro" id="IPR020562">
    <property type="entry name" value="PRibGlycinamide_synth_N"/>
</dbReference>
<name>A0A2T2WG87_9FIRM</name>
<dbReference type="InterPro" id="IPR011054">
    <property type="entry name" value="Rudment_hybrid_motif"/>
</dbReference>
<dbReference type="Pfam" id="PF02843">
    <property type="entry name" value="GARS_C"/>
    <property type="match status" value="1"/>
</dbReference>
<dbReference type="Gene3D" id="3.30.1490.20">
    <property type="entry name" value="ATP-grasp fold, A domain"/>
    <property type="match status" value="1"/>
</dbReference>
<evidence type="ECO:0000313" key="14">
    <source>
        <dbReference type="EMBL" id="PSR21254.1"/>
    </source>
</evidence>
<dbReference type="Gene3D" id="3.30.470.20">
    <property type="entry name" value="ATP-grasp fold, B domain"/>
    <property type="match status" value="1"/>
</dbReference>
<organism evidence="14 15">
    <name type="scientific">Sulfobacillus acidophilus</name>
    <dbReference type="NCBI Taxonomy" id="53633"/>
    <lineage>
        <taxon>Bacteria</taxon>
        <taxon>Bacillati</taxon>
        <taxon>Bacillota</taxon>
        <taxon>Clostridia</taxon>
        <taxon>Eubacteriales</taxon>
        <taxon>Clostridiales Family XVII. Incertae Sedis</taxon>
        <taxon>Sulfobacillus</taxon>
    </lineage>
</organism>
<comment type="cofactor">
    <cofactor evidence="2">
        <name>Mg(2+)</name>
        <dbReference type="ChEBI" id="CHEBI:18420"/>
    </cofactor>
</comment>
<dbReference type="Gene3D" id="3.90.600.10">
    <property type="entry name" value="Phosphoribosylglycinamide synthetase, C-terminal domain"/>
    <property type="match status" value="1"/>
</dbReference>
<evidence type="ECO:0000256" key="10">
    <source>
        <dbReference type="ARBA" id="ARBA00042242"/>
    </source>
</evidence>
<dbReference type="InterPro" id="IPR000115">
    <property type="entry name" value="PRibGlycinamide_synth"/>
</dbReference>
<dbReference type="SMART" id="SM01209">
    <property type="entry name" value="GARS_A"/>
    <property type="match status" value="1"/>
</dbReference>
<dbReference type="GO" id="GO:0006189">
    <property type="term" value="P:'de novo' IMP biosynthetic process"/>
    <property type="evidence" value="ECO:0007669"/>
    <property type="project" value="UniProtKB-UniPathway"/>
</dbReference>
<dbReference type="InterPro" id="IPR037123">
    <property type="entry name" value="PRibGlycinamide_synth_C_sf"/>
</dbReference>
<evidence type="ECO:0000256" key="4">
    <source>
        <dbReference type="ARBA" id="ARBA00013255"/>
    </source>
</evidence>
<protein>
    <recommendedName>
        <fullName evidence="4">phosphoribosylamine--glycine ligase</fullName>
        <ecNumber evidence="4">6.3.4.13</ecNumber>
    </recommendedName>
    <alternativeName>
        <fullName evidence="10">Glycinamide ribonucleotide synthetase</fullName>
    </alternativeName>
    <alternativeName>
        <fullName evidence="11">Phosphoribosylglycinamide synthetase</fullName>
    </alternativeName>
</protein>
<dbReference type="GO" id="GO:0004637">
    <property type="term" value="F:phosphoribosylamine-glycine ligase activity"/>
    <property type="evidence" value="ECO:0007669"/>
    <property type="project" value="UniProtKB-EC"/>
</dbReference>
<dbReference type="SUPFAM" id="SSF51246">
    <property type="entry name" value="Rudiment single hybrid motif"/>
    <property type="match status" value="1"/>
</dbReference>
<dbReference type="EMBL" id="PXYV01000038">
    <property type="protein sequence ID" value="PSR21254.1"/>
    <property type="molecule type" value="Genomic_DNA"/>
</dbReference>
<dbReference type="Proteomes" id="UP000241848">
    <property type="component" value="Unassembled WGS sequence"/>
</dbReference>
<dbReference type="PROSITE" id="PS50975">
    <property type="entry name" value="ATP_GRASP"/>
    <property type="match status" value="1"/>
</dbReference>
<evidence type="ECO:0000256" key="8">
    <source>
        <dbReference type="ARBA" id="ARBA00022840"/>
    </source>
</evidence>
<dbReference type="Pfam" id="PF01071">
    <property type="entry name" value="GARS_A"/>
    <property type="match status" value="1"/>
</dbReference>
<evidence type="ECO:0000259" key="13">
    <source>
        <dbReference type="PROSITE" id="PS50975"/>
    </source>
</evidence>
<dbReference type="GO" id="GO:0005524">
    <property type="term" value="F:ATP binding"/>
    <property type="evidence" value="ECO:0007669"/>
    <property type="project" value="UniProtKB-UniRule"/>
</dbReference>
<keyword evidence="5 14" id="KW-0436">Ligase</keyword>
<evidence type="ECO:0000256" key="9">
    <source>
        <dbReference type="ARBA" id="ARBA00038345"/>
    </source>
</evidence>
<dbReference type="PANTHER" id="PTHR43472">
    <property type="entry name" value="PHOSPHORIBOSYLAMINE--GLYCINE LIGASE"/>
    <property type="match status" value="1"/>
</dbReference>
<keyword evidence="6 12" id="KW-0547">Nucleotide-binding</keyword>
<evidence type="ECO:0000313" key="15">
    <source>
        <dbReference type="Proteomes" id="UP000241848"/>
    </source>
</evidence>
<evidence type="ECO:0000256" key="5">
    <source>
        <dbReference type="ARBA" id="ARBA00022598"/>
    </source>
</evidence>
<dbReference type="SMART" id="SM01210">
    <property type="entry name" value="GARS_C"/>
    <property type="match status" value="1"/>
</dbReference>
<reference evidence="14 15" key="1">
    <citation type="journal article" date="2014" name="BMC Genomics">
        <title>Comparison of environmental and isolate Sulfobacillus genomes reveals diverse carbon, sulfur, nitrogen, and hydrogen metabolisms.</title>
        <authorList>
            <person name="Justice N.B."/>
            <person name="Norman A."/>
            <person name="Brown C.T."/>
            <person name="Singh A."/>
            <person name="Thomas B.C."/>
            <person name="Banfield J.F."/>
        </authorList>
    </citation>
    <scope>NUCLEOTIDE SEQUENCE [LARGE SCALE GENOMIC DNA]</scope>
    <source>
        <strain evidence="14">AMDSBA3</strain>
    </source>
</reference>
<dbReference type="AlphaFoldDB" id="A0A2T2WG87"/>
<evidence type="ECO:0000256" key="6">
    <source>
        <dbReference type="ARBA" id="ARBA00022741"/>
    </source>
</evidence>
<dbReference type="Gene3D" id="3.40.50.20">
    <property type="match status" value="1"/>
</dbReference>
<sequence>MNREAVVIGSGGREHALAQGLKSSGISVWAIPGNGGINAWASTFSADTPHAVIRFFGSRRPLIVIGPEAPLADGWADVFRAAGFLVVGPSAAAARLESSKRLAKAVMLQYGIPTAKARTAFSAAELADWVEQEQQWPKVLKQSGLAQGKGVRVVTSREQAHAVLQDWQSTPQIWSDGVLWEDHVEGYEVSAQVVTNGRDYCWLPPAQDYKRLTPDPDSPNTGGMGAKAPVFVDARTKDQINREIWDPMMHYLRDNALDYRGVLYAGLMMTRQGPVVLEFNVRLGDPETQVIVPLLDVDWYEFWLNVSQGQLPSVPEAKRSAVGVVMAAPGYPDKPQTGLRFRLGDDLPDTMVYYGASSQAEDGWENRAGRVLTVVGLGNSLDEARQRAYARVQSVDFPHAYYRPDIGL</sequence>
<dbReference type="InterPro" id="IPR016185">
    <property type="entry name" value="PreATP-grasp_dom_sf"/>
</dbReference>
<comment type="caution">
    <text evidence="14">The sequence shown here is derived from an EMBL/GenBank/DDBJ whole genome shotgun (WGS) entry which is preliminary data.</text>
</comment>
<dbReference type="Pfam" id="PF02844">
    <property type="entry name" value="GARS_N"/>
    <property type="match status" value="1"/>
</dbReference>
<gene>
    <name evidence="14" type="primary">purD</name>
    <name evidence="14" type="ORF">C7B45_11540</name>
</gene>
<dbReference type="PANTHER" id="PTHR43472:SF1">
    <property type="entry name" value="PHOSPHORIBOSYLAMINE--GLYCINE LIGASE, CHLOROPLASTIC"/>
    <property type="match status" value="1"/>
</dbReference>
<dbReference type="UniPathway" id="UPA00074">
    <property type="reaction ID" value="UER00125"/>
</dbReference>
<dbReference type="InterPro" id="IPR020560">
    <property type="entry name" value="PRibGlycinamide_synth_C-dom"/>
</dbReference>
<keyword evidence="8 12" id="KW-0067">ATP-binding</keyword>
<dbReference type="NCBIfam" id="TIGR00877">
    <property type="entry name" value="purD"/>
    <property type="match status" value="1"/>
</dbReference>
<accession>A0A2T2WG87</accession>
<dbReference type="PROSITE" id="PS00184">
    <property type="entry name" value="GARS"/>
    <property type="match status" value="1"/>
</dbReference>
<evidence type="ECO:0000256" key="11">
    <source>
        <dbReference type="ARBA" id="ARBA00042864"/>
    </source>
</evidence>
<dbReference type="InterPro" id="IPR011761">
    <property type="entry name" value="ATP-grasp"/>
</dbReference>
<comment type="pathway">
    <text evidence="3">Purine metabolism; IMP biosynthesis via de novo pathway; N(1)-(5-phospho-D-ribosyl)glycinamide from 5-phospho-alpha-D-ribose 1-diphosphate: step 2/2.</text>
</comment>
<evidence type="ECO:0000256" key="3">
    <source>
        <dbReference type="ARBA" id="ARBA00005174"/>
    </source>
</evidence>
<keyword evidence="7" id="KW-0658">Purine biosynthesis</keyword>
<comment type="cofactor">
    <cofactor evidence="1">
        <name>Mn(2+)</name>
        <dbReference type="ChEBI" id="CHEBI:29035"/>
    </cofactor>
</comment>
<dbReference type="EC" id="6.3.4.13" evidence="4"/>
<dbReference type="InterPro" id="IPR020561">
    <property type="entry name" value="PRibGlycinamid_synth_ATP-grasp"/>
</dbReference>
<comment type="similarity">
    <text evidence="9">Belongs to the GARS family.</text>
</comment>
<feature type="domain" description="ATP-grasp" evidence="13">
    <location>
        <begin position="104"/>
        <end position="308"/>
    </location>
</feature>
<dbReference type="InterPro" id="IPR013815">
    <property type="entry name" value="ATP_grasp_subdomain_1"/>
</dbReference>
<dbReference type="GO" id="GO:0046872">
    <property type="term" value="F:metal ion binding"/>
    <property type="evidence" value="ECO:0007669"/>
    <property type="project" value="InterPro"/>
</dbReference>
<dbReference type="SUPFAM" id="SSF56059">
    <property type="entry name" value="Glutathione synthetase ATP-binding domain-like"/>
    <property type="match status" value="1"/>
</dbReference>
<dbReference type="GO" id="GO:0009113">
    <property type="term" value="P:purine nucleobase biosynthetic process"/>
    <property type="evidence" value="ECO:0007669"/>
    <property type="project" value="InterPro"/>
</dbReference>
<evidence type="ECO:0000256" key="2">
    <source>
        <dbReference type="ARBA" id="ARBA00001946"/>
    </source>
</evidence>
<evidence type="ECO:0000256" key="12">
    <source>
        <dbReference type="PROSITE-ProRule" id="PRU00409"/>
    </source>
</evidence>
<evidence type="ECO:0000256" key="1">
    <source>
        <dbReference type="ARBA" id="ARBA00001936"/>
    </source>
</evidence>
<dbReference type="InterPro" id="IPR020559">
    <property type="entry name" value="PRibGlycinamide_synth_CS"/>
</dbReference>
<evidence type="ECO:0000256" key="7">
    <source>
        <dbReference type="ARBA" id="ARBA00022755"/>
    </source>
</evidence>
<dbReference type="SUPFAM" id="SSF52440">
    <property type="entry name" value="PreATP-grasp domain"/>
    <property type="match status" value="1"/>
</dbReference>
<proteinExistence type="inferred from homology"/>